<proteinExistence type="predicted"/>
<dbReference type="AlphaFoldDB" id="A0A816SGV7"/>
<evidence type="ECO:0000313" key="2">
    <source>
        <dbReference type="Proteomes" id="UP000663887"/>
    </source>
</evidence>
<dbReference type="EMBL" id="CAJNRG010006319">
    <property type="protein sequence ID" value="CAF2084815.1"/>
    <property type="molecule type" value="Genomic_DNA"/>
</dbReference>
<evidence type="ECO:0008006" key="3">
    <source>
        <dbReference type="Google" id="ProtNLM"/>
    </source>
</evidence>
<comment type="caution">
    <text evidence="1">The sequence shown here is derived from an EMBL/GenBank/DDBJ whole genome shotgun (WGS) entry which is preliminary data.</text>
</comment>
<dbReference type="GO" id="GO:0003676">
    <property type="term" value="F:nucleic acid binding"/>
    <property type="evidence" value="ECO:0007669"/>
    <property type="project" value="InterPro"/>
</dbReference>
<dbReference type="PANTHER" id="PTHR46068:SF1">
    <property type="entry name" value="TRANSPOSASE IS30-LIKE HTH DOMAIN-CONTAINING PROTEIN"/>
    <property type="match status" value="1"/>
</dbReference>
<dbReference type="PANTHER" id="PTHR46068">
    <property type="entry name" value="PROTEIN CBG27172"/>
    <property type="match status" value="1"/>
</dbReference>
<gene>
    <name evidence="1" type="ORF">XDN619_LOCUS15476</name>
</gene>
<sequence>MSRPRTVRTAANIHKVKQRHDRLRIFSCRKIARDLRISRTSAQRSLKDDLKLKSYKEKTQPKTSEAQKAKRLKFANWIRTNFRKEDTLRFLFSDEKMFDIDGVYNSKNERIWAPSRVDADVKGGIRQVQKFPKTVMVHTRSTPCGSEIRKRQVRRQLDFSTRWRKAAYHRKTQDWCRTHLPCFIDKDHWPPNSPDLNPLDYCIWDEFAGAINWDLVTSNTAFINELKRSVKKIRPEVVFESCASWTNRLYRLKQANGNCLNK</sequence>
<dbReference type="InterPro" id="IPR036397">
    <property type="entry name" value="RNaseH_sf"/>
</dbReference>
<accession>A0A816SGV7</accession>
<name>A0A816SGV7_9BILA</name>
<reference evidence="1" key="1">
    <citation type="submission" date="2021-02" db="EMBL/GenBank/DDBJ databases">
        <authorList>
            <person name="Nowell W R."/>
        </authorList>
    </citation>
    <scope>NUCLEOTIDE SEQUENCE</scope>
</reference>
<protein>
    <recommendedName>
        <fullName evidence="3">Transposase</fullName>
    </recommendedName>
</protein>
<dbReference type="Proteomes" id="UP000663887">
    <property type="component" value="Unassembled WGS sequence"/>
</dbReference>
<evidence type="ECO:0000313" key="1">
    <source>
        <dbReference type="EMBL" id="CAF2084815.1"/>
    </source>
</evidence>
<dbReference type="Gene3D" id="3.30.420.10">
    <property type="entry name" value="Ribonuclease H-like superfamily/Ribonuclease H"/>
    <property type="match status" value="2"/>
</dbReference>
<organism evidence="1 2">
    <name type="scientific">Rotaria magnacalcarata</name>
    <dbReference type="NCBI Taxonomy" id="392030"/>
    <lineage>
        <taxon>Eukaryota</taxon>
        <taxon>Metazoa</taxon>
        <taxon>Spiralia</taxon>
        <taxon>Gnathifera</taxon>
        <taxon>Rotifera</taxon>
        <taxon>Eurotatoria</taxon>
        <taxon>Bdelloidea</taxon>
        <taxon>Philodinida</taxon>
        <taxon>Philodinidae</taxon>
        <taxon>Rotaria</taxon>
    </lineage>
</organism>